<evidence type="ECO:0000313" key="1">
    <source>
        <dbReference type="EMBL" id="MFD1306292.1"/>
    </source>
</evidence>
<dbReference type="EMBL" id="JBHTMM010000010">
    <property type="protein sequence ID" value="MFD1306292.1"/>
    <property type="molecule type" value="Genomic_DNA"/>
</dbReference>
<name>A0ABW3X9K4_9ACTN</name>
<evidence type="ECO:0000313" key="2">
    <source>
        <dbReference type="Proteomes" id="UP001597058"/>
    </source>
</evidence>
<accession>A0ABW3X9K4</accession>
<proteinExistence type="predicted"/>
<reference evidence="2" key="1">
    <citation type="journal article" date="2019" name="Int. J. Syst. Evol. Microbiol.">
        <title>The Global Catalogue of Microorganisms (GCM) 10K type strain sequencing project: providing services to taxonomists for standard genome sequencing and annotation.</title>
        <authorList>
            <consortium name="The Broad Institute Genomics Platform"/>
            <consortium name="The Broad Institute Genome Sequencing Center for Infectious Disease"/>
            <person name="Wu L."/>
            <person name="Ma J."/>
        </authorList>
    </citation>
    <scope>NUCLEOTIDE SEQUENCE [LARGE SCALE GENOMIC DNA]</scope>
    <source>
        <strain evidence="2">CGMCC 4.7020</strain>
    </source>
</reference>
<comment type="caution">
    <text evidence="1">The sequence shown here is derived from an EMBL/GenBank/DDBJ whole genome shotgun (WGS) entry which is preliminary data.</text>
</comment>
<gene>
    <name evidence="1" type="ORF">ACFQ5X_10600</name>
</gene>
<protein>
    <submittedName>
        <fullName evidence="1">Uncharacterized protein</fullName>
    </submittedName>
</protein>
<sequence>MNELIKYLQDNMLIDFRGEITLETVRGFLREDNGREAQDLLRKVDEEEGVHDMLVTLADNLKEHIEGGVNAKALREQLSHYSES</sequence>
<dbReference type="RefSeq" id="WP_168525570.1">
    <property type="nucleotide sequence ID" value="NZ_JBHSKH010000091.1"/>
</dbReference>
<organism evidence="1 2">
    <name type="scientific">Streptomyces kaempferi</name>
    <dbReference type="NCBI Taxonomy" id="333725"/>
    <lineage>
        <taxon>Bacteria</taxon>
        <taxon>Bacillati</taxon>
        <taxon>Actinomycetota</taxon>
        <taxon>Actinomycetes</taxon>
        <taxon>Kitasatosporales</taxon>
        <taxon>Streptomycetaceae</taxon>
        <taxon>Streptomyces</taxon>
    </lineage>
</organism>
<keyword evidence="2" id="KW-1185">Reference proteome</keyword>
<dbReference type="Proteomes" id="UP001597058">
    <property type="component" value="Unassembled WGS sequence"/>
</dbReference>